<gene>
    <name evidence="2" type="ORF">J3D65DRAFT_322535</name>
</gene>
<dbReference type="InterPro" id="IPR041677">
    <property type="entry name" value="DNA2/NAM7_AAA_11"/>
</dbReference>
<comment type="caution">
    <text evidence="2">The sequence shown here is derived from an EMBL/GenBank/DDBJ whole genome shotgun (WGS) entry which is preliminary data.</text>
</comment>
<evidence type="ECO:0000313" key="3">
    <source>
        <dbReference type="Proteomes" id="UP001360953"/>
    </source>
</evidence>
<reference evidence="2 3" key="1">
    <citation type="submission" date="2024-04" db="EMBL/GenBank/DDBJ databases">
        <title>Phyllosticta paracitricarpa is synonymous to the EU quarantine fungus P. citricarpa based on phylogenomic analyses.</title>
        <authorList>
            <consortium name="Lawrence Berkeley National Laboratory"/>
            <person name="Van ingen-buijs V.A."/>
            <person name="Van westerhoven A.C."/>
            <person name="Haridas S."/>
            <person name="Skiadas P."/>
            <person name="Martin F."/>
            <person name="Groenewald J.Z."/>
            <person name="Crous P.W."/>
            <person name="Seidl M.F."/>
        </authorList>
    </citation>
    <scope>NUCLEOTIDE SEQUENCE [LARGE SCALE GENOMIC DNA]</scope>
    <source>
        <strain evidence="2 3">CPC 17464</strain>
    </source>
</reference>
<organism evidence="2 3">
    <name type="scientific">Phyllosticta citribraziliensis</name>
    <dbReference type="NCBI Taxonomy" id="989973"/>
    <lineage>
        <taxon>Eukaryota</taxon>
        <taxon>Fungi</taxon>
        <taxon>Dikarya</taxon>
        <taxon>Ascomycota</taxon>
        <taxon>Pezizomycotina</taxon>
        <taxon>Dothideomycetes</taxon>
        <taxon>Dothideomycetes incertae sedis</taxon>
        <taxon>Botryosphaeriales</taxon>
        <taxon>Phyllostictaceae</taxon>
        <taxon>Phyllosticta</taxon>
    </lineage>
</organism>
<dbReference type="Gene3D" id="3.40.50.300">
    <property type="entry name" value="P-loop containing nucleotide triphosphate hydrolases"/>
    <property type="match status" value="1"/>
</dbReference>
<sequence length="244" mass="27748">MARRAPRRPPFLRSPMAEALHDFAAAKECGAAYAGTVPSPHADKRVEDVEHSHGQLMWDISGFVETSRSEKFSKERFLNFRHLYPIFEQDFVFTPKESTDFTAAQLDLAKAALLEADVIVATVARASDPTLYEVVKPHLILTDEAARATDSEIWPVFVNYPKDPKLMVGDSKQLRPVSHFDNRHRDKRHLALMTRLMILGDPCLSFINQHRCVKEIAKCLLGVVVREAHQEPRPRKLPRRLAFA</sequence>
<accession>A0ABR1LT09</accession>
<evidence type="ECO:0000259" key="1">
    <source>
        <dbReference type="Pfam" id="PF13086"/>
    </source>
</evidence>
<proteinExistence type="predicted"/>
<dbReference type="EMBL" id="JBBPEH010000005">
    <property type="protein sequence ID" value="KAK7538296.1"/>
    <property type="molecule type" value="Genomic_DNA"/>
</dbReference>
<keyword evidence="3" id="KW-1185">Reference proteome</keyword>
<name>A0ABR1LT09_9PEZI</name>
<dbReference type="RefSeq" id="XP_066655983.1">
    <property type="nucleotide sequence ID" value="XM_066795355.1"/>
</dbReference>
<feature type="domain" description="DNA2/NAM7 helicase helicase" evidence="1">
    <location>
        <begin position="100"/>
        <end position="177"/>
    </location>
</feature>
<dbReference type="Pfam" id="PF13086">
    <property type="entry name" value="AAA_11"/>
    <property type="match status" value="1"/>
</dbReference>
<dbReference type="Proteomes" id="UP001360953">
    <property type="component" value="Unassembled WGS sequence"/>
</dbReference>
<dbReference type="GeneID" id="92028261"/>
<protein>
    <recommendedName>
        <fullName evidence="1">DNA2/NAM7 helicase helicase domain-containing protein</fullName>
    </recommendedName>
</protein>
<evidence type="ECO:0000313" key="2">
    <source>
        <dbReference type="EMBL" id="KAK7538296.1"/>
    </source>
</evidence>
<dbReference type="InterPro" id="IPR027417">
    <property type="entry name" value="P-loop_NTPase"/>
</dbReference>